<keyword evidence="2" id="KW-1185">Reference proteome</keyword>
<reference evidence="1 2" key="1">
    <citation type="submission" date="2019-10" db="EMBL/GenBank/DDBJ databases">
        <title>Genomic and transcriptomic insights into the perfect genentic adaptation of a filamentous nitrogen-fixing cyanobacterium to rice fields.</title>
        <authorList>
            <person name="Chen Z."/>
        </authorList>
    </citation>
    <scope>NUCLEOTIDE SEQUENCE [LARGE SCALE GENOMIC DNA]</scope>
    <source>
        <strain evidence="1">CCNUC1</strain>
    </source>
</reference>
<gene>
    <name evidence="1" type="ORF">GXM_05595</name>
</gene>
<evidence type="ECO:0000313" key="1">
    <source>
        <dbReference type="EMBL" id="QFS48103.1"/>
    </source>
</evidence>
<sequence>MQSLKMVGVFTPTCTSRLLATFDARSLLELEERSILF</sequence>
<dbReference type="KEGG" id="nsh:GXM_05595"/>
<dbReference type="AlphaFoldDB" id="A0A5P8W5T4"/>
<organism evidence="1 2">
    <name type="scientific">Nostoc sphaeroides CCNUC1</name>
    <dbReference type="NCBI Taxonomy" id="2653204"/>
    <lineage>
        <taxon>Bacteria</taxon>
        <taxon>Bacillati</taxon>
        <taxon>Cyanobacteriota</taxon>
        <taxon>Cyanophyceae</taxon>
        <taxon>Nostocales</taxon>
        <taxon>Nostocaceae</taxon>
        <taxon>Nostoc</taxon>
    </lineage>
</organism>
<protein>
    <submittedName>
        <fullName evidence="1">Uncharacterized protein</fullName>
    </submittedName>
</protein>
<evidence type="ECO:0000313" key="2">
    <source>
        <dbReference type="Proteomes" id="UP000326678"/>
    </source>
</evidence>
<accession>A0A5P8W5T4</accession>
<proteinExistence type="predicted"/>
<dbReference type="Proteomes" id="UP000326678">
    <property type="component" value="Chromosome Gxm1"/>
</dbReference>
<dbReference type="EMBL" id="CP045226">
    <property type="protein sequence ID" value="QFS48103.1"/>
    <property type="molecule type" value="Genomic_DNA"/>
</dbReference>
<name>A0A5P8W5T4_9NOSO</name>